<dbReference type="InterPro" id="IPR050236">
    <property type="entry name" value="Ser_Thr_kinase_AGC"/>
</dbReference>
<dbReference type="VEuPathDB" id="TriTrypDB:LDHU3_28.2380"/>
<dbReference type="Pfam" id="PF00085">
    <property type="entry name" value="Thioredoxin"/>
    <property type="match status" value="1"/>
</dbReference>
<dbReference type="AlphaFoldDB" id="A0A504XX51"/>
<dbReference type="PANTHER" id="PTHR24356:SF184">
    <property type="entry name" value="SERINE_THREONINE-PROTEIN KINASE TRICORNERED"/>
    <property type="match status" value="1"/>
</dbReference>
<evidence type="ECO:0000256" key="9">
    <source>
        <dbReference type="ARBA" id="ARBA00022777"/>
    </source>
</evidence>
<evidence type="ECO:0000256" key="6">
    <source>
        <dbReference type="ARBA" id="ARBA00022553"/>
    </source>
</evidence>
<comment type="catalytic activity">
    <reaction evidence="11">
        <text>L-threonyl-[protein] + ATP = O-phospho-L-threonyl-[protein] + ADP + H(+)</text>
        <dbReference type="Rhea" id="RHEA:46608"/>
        <dbReference type="Rhea" id="RHEA-COMP:11060"/>
        <dbReference type="Rhea" id="RHEA-COMP:11605"/>
        <dbReference type="ChEBI" id="CHEBI:15378"/>
        <dbReference type="ChEBI" id="CHEBI:30013"/>
        <dbReference type="ChEBI" id="CHEBI:30616"/>
        <dbReference type="ChEBI" id="CHEBI:61977"/>
        <dbReference type="ChEBI" id="CHEBI:456216"/>
        <dbReference type="EC" id="2.7.11.1"/>
    </reaction>
</comment>
<dbReference type="GO" id="GO:0005524">
    <property type="term" value="F:ATP binding"/>
    <property type="evidence" value="ECO:0007669"/>
    <property type="project" value="UniProtKB-UniRule"/>
</dbReference>
<dbReference type="InterPro" id="IPR000719">
    <property type="entry name" value="Prot_kinase_dom"/>
</dbReference>
<evidence type="ECO:0000313" key="17">
    <source>
        <dbReference type="Proteomes" id="UP000318821"/>
    </source>
</evidence>
<evidence type="ECO:0000313" key="16">
    <source>
        <dbReference type="EMBL" id="TPP49717.1"/>
    </source>
</evidence>
<dbReference type="SUPFAM" id="SSF52833">
    <property type="entry name" value="Thioredoxin-like"/>
    <property type="match status" value="1"/>
</dbReference>
<keyword evidence="6" id="KW-0597">Phosphoprotein</keyword>
<accession>A0A504XX51</accession>
<evidence type="ECO:0000256" key="5">
    <source>
        <dbReference type="ARBA" id="ARBA00022527"/>
    </source>
</evidence>
<evidence type="ECO:0000256" key="13">
    <source>
        <dbReference type="PROSITE-ProRule" id="PRU10141"/>
    </source>
</evidence>
<sequence length="558" mass="63343">MNQNPAAQAGDKVPNMSNARRGETSDDYARHKAAASRAFLENHYQSLLANTRNGVGRAVGPRQKEPSFSDFHLFKCIGRGAFGEVFVCKYKSDKTDTLYALKRLRKSDMITKKQVVHVRSEKDVLAEAAASNPWVVHLYRSFQDSLYLYMVMEYMPGGDMISWLCDKGIFDVESTRFYIAELCAAVASVHDMGFVHRDIKPDNILFGESGHIKLSDFGLSKRFVEKRGNLLDYDDPSSSSNGAEASADEKSAYESRTDAPSGSPSGDGAGTGIAHGRVREMFQSIVGSPGYIAPEILLRKPYGVGCDWWSVGVIMYEMLYGIPPFFSQNPNSTCHKIKNWREHLVFPPQRHIPDDAVDFMKRLICEPEKRMTYDEICRHDFLKPMDMNGLLKLQAPYVPALSNRLDTKYFPEIKEPSAPMQQSEEQKVREVDPRGVMFADFRFNYSGDQAELTRDTFDAYVGGPDTYTFVLYCVTWSRQCKTAIQLWDRLSISQSQKELRDVFTAAYVDGDKYPDLVKRMNVKGFPTMLFYTPLHTEGLEYNGPRESYLLDSFVFQFS</sequence>
<evidence type="ECO:0000256" key="2">
    <source>
        <dbReference type="ARBA" id="ARBA00009903"/>
    </source>
</evidence>
<reference evidence="17" key="1">
    <citation type="submission" date="2019-02" db="EMBL/GenBank/DDBJ databases">
        <title>FDA dAtabase for Regulatory Grade micrObial Sequences (FDA-ARGOS): Supporting development and validation of Infectious Disease Dx tests.</title>
        <authorList>
            <person name="Duncan R."/>
            <person name="Fisher C."/>
            <person name="Tallon L."/>
            <person name="Sadzewicz L."/>
            <person name="Sengamalay N."/>
            <person name="Ott S."/>
            <person name="Godinez A."/>
            <person name="Nagaraj S."/>
            <person name="Vavikolanu K."/>
            <person name="Vyas G."/>
            <person name="Nadendla S."/>
            <person name="Aluvathingal J."/>
            <person name="Sichtig H."/>
        </authorList>
    </citation>
    <scope>NUCLEOTIDE SEQUENCE [LARGE SCALE GENOMIC DNA]</scope>
    <source>
        <strain evidence="17">FDAARGOS_360</strain>
    </source>
</reference>
<dbReference type="Pfam" id="PF00069">
    <property type="entry name" value="Pkinase"/>
    <property type="match status" value="2"/>
</dbReference>
<dbReference type="PANTHER" id="PTHR24356">
    <property type="entry name" value="SERINE/THREONINE-PROTEIN KINASE"/>
    <property type="match status" value="1"/>
</dbReference>
<feature type="binding site" evidence="13">
    <location>
        <position position="102"/>
    </location>
    <ligand>
        <name>ATP</name>
        <dbReference type="ChEBI" id="CHEBI:30616"/>
    </ligand>
</feature>
<dbReference type="FunFam" id="1.10.510.10:FF:000057">
    <property type="entry name" value="Non-specific serine/threonine protein kinase"/>
    <property type="match status" value="1"/>
</dbReference>
<evidence type="ECO:0000256" key="3">
    <source>
        <dbReference type="ARBA" id="ARBA00012513"/>
    </source>
</evidence>
<dbReference type="GO" id="GO:0035556">
    <property type="term" value="P:intracellular signal transduction"/>
    <property type="evidence" value="ECO:0007669"/>
    <property type="project" value="TreeGrafter"/>
</dbReference>
<feature type="region of interest" description="Disordered" evidence="14">
    <location>
        <begin position="234"/>
        <end position="273"/>
    </location>
</feature>
<dbReference type="PROSITE" id="PS00107">
    <property type="entry name" value="PROTEIN_KINASE_ATP"/>
    <property type="match status" value="1"/>
</dbReference>
<evidence type="ECO:0000256" key="14">
    <source>
        <dbReference type="SAM" id="MobiDB-lite"/>
    </source>
</evidence>
<evidence type="ECO:0000256" key="8">
    <source>
        <dbReference type="ARBA" id="ARBA00022741"/>
    </source>
</evidence>
<evidence type="ECO:0000256" key="1">
    <source>
        <dbReference type="ARBA" id="ARBA00004496"/>
    </source>
</evidence>
<dbReference type="VEuPathDB" id="TriTrypDB:LdBPK_061220.1"/>
<evidence type="ECO:0000256" key="4">
    <source>
        <dbReference type="ARBA" id="ARBA00022490"/>
    </source>
</evidence>
<dbReference type="GO" id="GO:0004674">
    <property type="term" value="F:protein serine/threonine kinase activity"/>
    <property type="evidence" value="ECO:0007669"/>
    <property type="project" value="UniProtKB-KW"/>
</dbReference>
<dbReference type="InterPro" id="IPR008271">
    <property type="entry name" value="Ser/Thr_kinase_AS"/>
</dbReference>
<name>A0A504XX51_LEIDO</name>
<dbReference type="InterPro" id="IPR011009">
    <property type="entry name" value="Kinase-like_dom_sf"/>
</dbReference>
<evidence type="ECO:0000256" key="12">
    <source>
        <dbReference type="ARBA" id="ARBA00048679"/>
    </source>
</evidence>
<feature type="compositionally biased region" description="Basic and acidic residues" evidence="14">
    <location>
        <begin position="247"/>
        <end position="257"/>
    </location>
</feature>
<organism evidence="16 17">
    <name type="scientific">Leishmania donovani</name>
    <dbReference type="NCBI Taxonomy" id="5661"/>
    <lineage>
        <taxon>Eukaryota</taxon>
        <taxon>Discoba</taxon>
        <taxon>Euglenozoa</taxon>
        <taxon>Kinetoplastea</taxon>
        <taxon>Metakinetoplastina</taxon>
        <taxon>Trypanosomatida</taxon>
        <taxon>Trypanosomatidae</taxon>
        <taxon>Leishmaniinae</taxon>
        <taxon>Leishmania</taxon>
    </lineage>
</organism>
<dbReference type="FunFam" id="3.30.200.20:FF:000873">
    <property type="entry name" value="Protein kinase, putative"/>
    <property type="match status" value="1"/>
</dbReference>
<proteinExistence type="inferred from homology"/>
<feature type="region of interest" description="Disordered" evidence="14">
    <location>
        <begin position="1"/>
        <end position="28"/>
    </location>
</feature>
<dbReference type="PROSITE" id="PS50011">
    <property type="entry name" value="PROTEIN_KINASE_DOM"/>
    <property type="match status" value="1"/>
</dbReference>
<evidence type="ECO:0000256" key="11">
    <source>
        <dbReference type="ARBA" id="ARBA00047899"/>
    </source>
</evidence>
<comment type="subcellular location">
    <subcellularLocation>
        <location evidence="1">Cytoplasm</location>
    </subcellularLocation>
</comment>
<dbReference type="InterPro" id="IPR013766">
    <property type="entry name" value="Thioredoxin_domain"/>
</dbReference>
<comment type="similarity">
    <text evidence="2">Belongs to the protein kinase superfamily. AGC Ser/Thr protein kinase family.</text>
</comment>
<dbReference type="CDD" id="cd05573">
    <property type="entry name" value="STKc_ROCK_NDR_like"/>
    <property type="match status" value="1"/>
</dbReference>
<dbReference type="CDD" id="cd02961">
    <property type="entry name" value="PDI_a_family"/>
    <property type="match status" value="1"/>
</dbReference>
<dbReference type="PROSITE" id="PS00108">
    <property type="entry name" value="PROTEIN_KINASE_ST"/>
    <property type="match status" value="1"/>
</dbReference>
<dbReference type="InterPro" id="IPR036249">
    <property type="entry name" value="Thioredoxin-like_sf"/>
</dbReference>
<keyword evidence="4" id="KW-0963">Cytoplasm</keyword>
<dbReference type="VEuPathDB" id="TriTrypDB:LDHU3_06.1380"/>
<protein>
    <recommendedName>
        <fullName evidence="3">non-specific serine/threonine protein kinase</fullName>
        <ecNumber evidence="3">2.7.11.1</ecNumber>
    </recommendedName>
</protein>
<keyword evidence="10 13" id="KW-0067">ATP-binding</keyword>
<dbReference type="SMART" id="SM00220">
    <property type="entry name" value="S_TKc"/>
    <property type="match status" value="1"/>
</dbReference>
<dbReference type="EC" id="2.7.11.1" evidence="3"/>
<dbReference type="VEuPathDB" id="TriTrypDB:LdCL_060017300"/>
<keyword evidence="8 13" id="KW-0547">Nucleotide-binding</keyword>
<keyword evidence="9 16" id="KW-0418">Kinase</keyword>
<dbReference type="Gene3D" id="1.10.510.10">
    <property type="entry name" value="Transferase(Phosphotransferase) domain 1"/>
    <property type="match status" value="1"/>
</dbReference>
<dbReference type="FunFam" id="1.10.510.10:FF:000086">
    <property type="entry name" value="Non-specific serine/threonine protein kinase"/>
    <property type="match status" value="1"/>
</dbReference>
<dbReference type="Gene3D" id="3.40.30.10">
    <property type="entry name" value="Glutaredoxin"/>
    <property type="match status" value="1"/>
</dbReference>
<dbReference type="SUPFAM" id="SSF56112">
    <property type="entry name" value="Protein kinase-like (PK-like)"/>
    <property type="match status" value="1"/>
</dbReference>
<evidence type="ECO:0000256" key="7">
    <source>
        <dbReference type="ARBA" id="ARBA00022679"/>
    </source>
</evidence>
<dbReference type="EMBL" id="RHLD01000054">
    <property type="protein sequence ID" value="TPP49717.1"/>
    <property type="molecule type" value="Genomic_DNA"/>
</dbReference>
<comment type="catalytic activity">
    <reaction evidence="12">
        <text>L-seryl-[protein] + ATP = O-phospho-L-seryl-[protein] + ADP + H(+)</text>
        <dbReference type="Rhea" id="RHEA:17989"/>
        <dbReference type="Rhea" id="RHEA-COMP:9863"/>
        <dbReference type="Rhea" id="RHEA-COMP:11604"/>
        <dbReference type="ChEBI" id="CHEBI:15378"/>
        <dbReference type="ChEBI" id="CHEBI:29999"/>
        <dbReference type="ChEBI" id="CHEBI:30616"/>
        <dbReference type="ChEBI" id="CHEBI:83421"/>
        <dbReference type="ChEBI" id="CHEBI:456216"/>
        <dbReference type="EC" id="2.7.11.1"/>
    </reaction>
</comment>
<keyword evidence="5" id="KW-0723">Serine/threonine-protein kinase</keyword>
<evidence type="ECO:0000259" key="15">
    <source>
        <dbReference type="PROSITE" id="PS50011"/>
    </source>
</evidence>
<dbReference type="GO" id="GO:0005737">
    <property type="term" value="C:cytoplasm"/>
    <property type="evidence" value="ECO:0007669"/>
    <property type="project" value="UniProtKB-SubCell"/>
</dbReference>
<feature type="domain" description="Protein kinase" evidence="15">
    <location>
        <begin position="71"/>
        <end position="382"/>
    </location>
</feature>
<evidence type="ECO:0000256" key="10">
    <source>
        <dbReference type="ARBA" id="ARBA00022840"/>
    </source>
</evidence>
<dbReference type="Gene3D" id="3.30.200.20">
    <property type="entry name" value="Phosphorylase Kinase, domain 1"/>
    <property type="match status" value="1"/>
</dbReference>
<dbReference type="Proteomes" id="UP000318821">
    <property type="component" value="Unassembled WGS sequence"/>
</dbReference>
<keyword evidence="7" id="KW-0808">Transferase</keyword>
<gene>
    <name evidence="16" type="ORF">CGC20_19795</name>
</gene>
<comment type="caution">
    <text evidence="16">The sequence shown here is derived from an EMBL/GenBank/DDBJ whole genome shotgun (WGS) entry which is preliminary data.</text>
</comment>
<dbReference type="InterPro" id="IPR017441">
    <property type="entry name" value="Protein_kinase_ATP_BS"/>
</dbReference>